<gene>
    <name evidence="2" type="ORF">B0T24DRAFT_601136</name>
</gene>
<evidence type="ECO:0000313" key="3">
    <source>
        <dbReference type="Proteomes" id="UP001287356"/>
    </source>
</evidence>
<dbReference type="AlphaFoldDB" id="A0AAE0NIX4"/>
<accession>A0AAE0NIX4</accession>
<dbReference type="SUPFAM" id="SSF48452">
    <property type="entry name" value="TPR-like"/>
    <property type="match status" value="1"/>
</dbReference>
<protein>
    <submittedName>
        <fullName evidence="2">Uncharacterized protein</fullName>
    </submittedName>
</protein>
<dbReference type="InterPro" id="IPR011990">
    <property type="entry name" value="TPR-like_helical_dom_sf"/>
</dbReference>
<evidence type="ECO:0000313" key="2">
    <source>
        <dbReference type="EMBL" id="KAK3382325.1"/>
    </source>
</evidence>
<reference evidence="2" key="2">
    <citation type="submission" date="2023-06" db="EMBL/GenBank/DDBJ databases">
        <authorList>
            <consortium name="Lawrence Berkeley National Laboratory"/>
            <person name="Haridas S."/>
            <person name="Hensen N."/>
            <person name="Bonometti L."/>
            <person name="Westerberg I."/>
            <person name="Brannstrom I.O."/>
            <person name="Guillou S."/>
            <person name="Cros-Aarteil S."/>
            <person name="Calhoun S."/>
            <person name="Kuo A."/>
            <person name="Mondo S."/>
            <person name="Pangilinan J."/>
            <person name="Riley R."/>
            <person name="Labutti K."/>
            <person name="Andreopoulos B."/>
            <person name="Lipzen A."/>
            <person name="Chen C."/>
            <person name="Yanf M."/>
            <person name="Daum C."/>
            <person name="Ng V."/>
            <person name="Clum A."/>
            <person name="Steindorff A."/>
            <person name="Ohm R."/>
            <person name="Martin F."/>
            <person name="Silar P."/>
            <person name="Natvig D."/>
            <person name="Lalanne C."/>
            <person name="Gautier V."/>
            <person name="Ament-Velasquez S.L."/>
            <person name="Kruys A."/>
            <person name="Hutchinson M.I."/>
            <person name="Powell A.J."/>
            <person name="Barry K."/>
            <person name="Miller A.N."/>
            <person name="Grigoriev I.V."/>
            <person name="Debuchy R."/>
            <person name="Gladieux P."/>
            <person name="Thoren M.H."/>
            <person name="Johannesson H."/>
        </authorList>
    </citation>
    <scope>NUCLEOTIDE SEQUENCE</scope>
    <source>
        <strain evidence="2">CBS 958.72</strain>
    </source>
</reference>
<dbReference type="Gene3D" id="1.25.40.10">
    <property type="entry name" value="Tetratricopeptide repeat domain"/>
    <property type="match status" value="1"/>
</dbReference>
<sequence>MSSLADAHIALANNEQALTLLAQLANTTSNTIEERRTRLRRRSALARTATARERTGEYALALATWEQMLDELRSTTATNIKQGDGIVAGRMDELSVTRRIASVRLRMGDVREALEWGERAVMGFRQLGQGKMPAVDMKREGEEEEEEEEEEGNEAEAEKLKTLEFLAQVKILLGRWDEAI</sequence>
<reference evidence="2" key="1">
    <citation type="journal article" date="2023" name="Mol. Phylogenet. Evol.">
        <title>Genome-scale phylogeny and comparative genomics of the fungal order Sordariales.</title>
        <authorList>
            <person name="Hensen N."/>
            <person name="Bonometti L."/>
            <person name="Westerberg I."/>
            <person name="Brannstrom I.O."/>
            <person name="Guillou S."/>
            <person name="Cros-Aarteil S."/>
            <person name="Calhoun S."/>
            <person name="Haridas S."/>
            <person name="Kuo A."/>
            <person name="Mondo S."/>
            <person name="Pangilinan J."/>
            <person name="Riley R."/>
            <person name="LaButti K."/>
            <person name="Andreopoulos B."/>
            <person name="Lipzen A."/>
            <person name="Chen C."/>
            <person name="Yan M."/>
            <person name="Daum C."/>
            <person name="Ng V."/>
            <person name="Clum A."/>
            <person name="Steindorff A."/>
            <person name="Ohm R.A."/>
            <person name="Martin F."/>
            <person name="Silar P."/>
            <person name="Natvig D.O."/>
            <person name="Lalanne C."/>
            <person name="Gautier V."/>
            <person name="Ament-Velasquez S.L."/>
            <person name="Kruys A."/>
            <person name="Hutchinson M.I."/>
            <person name="Powell A.J."/>
            <person name="Barry K."/>
            <person name="Miller A.N."/>
            <person name="Grigoriev I.V."/>
            <person name="Debuchy R."/>
            <person name="Gladieux P."/>
            <person name="Hiltunen Thoren M."/>
            <person name="Johannesson H."/>
        </authorList>
    </citation>
    <scope>NUCLEOTIDE SEQUENCE</scope>
    <source>
        <strain evidence="2">CBS 958.72</strain>
    </source>
</reference>
<organism evidence="2 3">
    <name type="scientific">Lasiosphaeria ovina</name>
    <dbReference type="NCBI Taxonomy" id="92902"/>
    <lineage>
        <taxon>Eukaryota</taxon>
        <taxon>Fungi</taxon>
        <taxon>Dikarya</taxon>
        <taxon>Ascomycota</taxon>
        <taxon>Pezizomycotina</taxon>
        <taxon>Sordariomycetes</taxon>
        <taxon>Sordariomycetidae</taxon>
        <taxon>Sordariales</taxon>
        <taxon>Lasiosphaeriaceae</taxon>
        <taxon>Lasiosphaeria</taxon>
    </lineage>
</organism>
<dbReference type="EMBL" id="JAULSN010000001">
    <property type="protein sequence ID" value="KAK3382325.1"/>
    <property type="molecule type" value="Genomic_DNA"/>
</dbReference>
<keyword evidence="3" id="KW-1185">Reference proteome</keyword>
<feature type="region of interest" description="Disordered" evidence="1">
    <location>
        <begin position="132"/>
        <end position="158"/>
    </location>
</feature>
<feature type="compositionally biased region" description="Acidic residues" evidence="1">
    <location>
        <begin position="142"/>
        <end position="155"/>
    </location>
</feature>
<comment type="caution">
    <text evidence="2">The sequence shown here is derived from an EMBL/GenBank/DDBJ whole genome shotgun (WGS) entry which is preliminary data.</text>
</comment>
<evidence type="ECO:0000256" key="1">
    <source>
        <dbReference type="SAM" id="MobiDB-lite"/>
    </source>
</evidence>
<proteinExistence type="predicted"/>
<dbReference type="Proteomes" id="UP001287356">
    <property type="component" value="Unassembled WGS sequence"/>
</dbReference>
<name>A0AAE0NIX4_9PEZI</name>